<name>A0A5J4ZNF5_9ASTE</name>
<keyword evidence="2" id="KW-1185">Reference proteome</keyword>
<dbReference type="Proteomes" id="UP000325577">
    <property type="component" value="Linkage Group LG6"/>
</dbReference>
<protein>
    <submittedName>
        <fullName evidence="1">Uncharacterized protein</fullName>
    </submittedName>
</protein>
<evidence type="ECO:0000313" key="1">
    <source>
        <dbReference type="EMBL" id="KAA8519499.1"/>
    </source>
</evidence>
<dbReference type="AlphaFoldDB" id="A0A5J4ZNF5"/>
<evidence type="ECO:0000313" key="2">
    <source>
        <dbReference type="Proteomes" id="UP000325577"/>
    </source>
</evidence>
<organism evidence="1 2">
    <name type="scientific">Nyssa sinensis</name>
    <dbReference type="NCBI Taxonomy" id="561372"/>
    <lineage>
        <taxon>Eukaryota</taxon>
        <taxon>Viridiplantae</taxon>
        <taxon>Streptophyta</taxon>
        <taxon>Embryophyta</taxon>
        <taxon>Tracheophyta</taxon>
        <taxon>Spermatophyta</taxon>
        <taxon>Magnoliopsida</taxon>
        <taxon>eudicotyledons</taxon>
        <taxon>Gunneridae</taxon>
        <taxon>Pentapetalae</taxon>
        <taxon>asterids</taxon>
        <taxon>Cornales</taxon>
        <taxon>Nyssaceae</taxon>
        <taxon>Nyssa</taxon>
    </lineage>
</organism>
<proteinExistence type="predicted"/>
<accession>A0A5J4ZNF5</accession>
<gene>
    <name evidence="1" type="ORF">F0562_013755</name>
</gene>
<dbReference type="EMBL" id="CM018049">
    <property type="protein sequence ID" value="KAA8519499.1"/>
    <property type="molecule type" value="Genomic_DNA"/>
</dbReference>
<reference evidence="1 2" key="1">
    <citation type="submission" date="2019-09" db="EMBL/GenBank/DDBJ databases">
        <title>A chromosome-level genome assembly of the Chinese tupelo Nyssa sinensis.</title>
        <authorList>
            <person name="Yang X."/>
            <person name="Kang M."/>
            <person name="Yang Y."/>
            <person name="Xiong H."/>
            <person name="Wang M."/>
            <person name="Zhang Z."/>
            <person name="Wang Z."/>
            <person name="Wu H."/>
            <person name="Ma T."/>
            <person name="Liu J."/>
            <person name="Xi Z."/>
        </authorList>
    </citation>
    <scope>NUCLEOTIDE SEQUENCE [LARGE SCALE GENOMIC DNA]</scope>
    <source>
        <strain evidence="1">J267</strain>
        <tissue evidence="1">Leaf</tissue>
    </source>
</reference>
<sequence length="132" mass="14808">MSIVDNAFPHVHVEISLKRATVKSSFSISGDNSPHVAAMERILCNDPEYAREVRGISESSQGISVGYDKAYDAHSNANNNTFEPIMEASARISLVVPPEFERVINLKKRMAMVFSLNLMRFKRLGQVLKARR</sequence>